<dbReference type="PANTHER" id="PTHR34853">
    <property type="match status" value="1"/>
</dbReference>
<dbReference type="PANTHER" id="PTHR34853:SF1">
    <property type="entry name" value="LIPASE 5"/>
    <property type="match status" value="1"/>
</dbReference>
<dbReference type="AlphaFoldDB" id="A0A4R6SMJ2"/>
<name>A0A4R6SMJ2_LABRH</name>
<dbReference type="SUPFAM" id="SSF53474">
    <property type="entry name" value="alpha/beta-Hydrolases"/>
    <property type="match status" value="1"/>
</dbReference>
<reference evidence="2 3" key="1">
    <citation type="submission" date="2019-03" db="EMBL/GenBank/DDBJ databases">
        <title>Genomic Encyclopedia of Type Strains, Phase IV (KMG-IV): sequencing the most valuable type-strain genomes for metagenomic binning, comparative biology and taxonomic classification.</title>
        <authorList>
            <person name="Goeker M."/>
        </authorList>
    </citation>
    <scope>NUCLEOTIDE SEQUENCE [LARGE SCALE GENOMIC DNA]</scope>
    <source>
        <strain evidence="2 3">DSM 45361</strain>
    </source>
</reference>
<comment type="caution">
    <text evidence="2">The sequence shown here is derived from an EMBL/GenBank/DDBJ whole genome shotgun (WGS) entry which is preliminary data.</text>
</comment>
<dbReference type="GO" id="GO:0004806">
    <property type="term" value="F:triacylglycerol lipase activity"/>
    <property type="evidence" value="ECO:0007669"/>
    <property type="project" value="InterPro"/>
</dbReference>
<dbReference type="Gene3D" id="1.10.260.160">
    <property type="match status" value="1"/>
</dbReference>
<gene>
    <name evidence="2" type="ORF">EV186_1011329</name>
</gene>
<protein>
    <submittedName>
        <fullName evidence="2">Secretory lipase</fullName>
    </submittedName>
</protein>
<dbReference type="InterPro" id="IPR005152">
    <property type="entry name" value="Lipase_secreted"/>
</dbReference>
<dbReference type="Pfam" id="PF03583">
    <property type="entry name" value="LIP"/>
    <property type="match status" value="1"/>
</dbReference>
<dbReference type="Proteomes" id="UP000295444">
    <property type="component" value="Unassembled WGS sequence"/>
</dbReference>
<evidence type="ECO:0000313" key="3">
    <source>
        <dbReference type="Proteomes" id="UP000295444"/>
    </source>
</evidence>
<evidence type="ECO:0000313" key="2">
    <source>
        <dbReference type="EMBL" id="TDQ05359.1"/>
    </source>
</evidence>
<accession>A0A4R6SMJ2</accession>
<keyword evidence="3" id="KW-1185">Reference proteome</keyword>
<dbReference type="PIRSF" id="PIRSF029171">
    <property type="entry name" value="Esterase_LipA"/>
    <property type="match status" value="1"/>
</dbReference>
<dbReference type="Gene3D" id="3.40.50.1820">
    <property type="entry name" value="alpha/beta hydrolase"/>
    <property type="match status" value="1"/>
</dbReference>
<keyword evidence="1" id="KW-0732">Signal</keyword>
<feature type="signal peptide" evidence="1">
    <location>
        <begin position="1"/>
        <end position="41"/>
    </location>
</feature>
<sequence length="411" mass="43445">MLARSAAPFIVPSVFAMRKTLITAVALGAGLAVVGAPAATAAPRPGTLVAATALDRLDAAGVTAVLADGGADTSQVRTGVRTYRLTYRTVGVQGEPTTATGLVIVPQRHSRVVPTVVHTHGTLARKDYAPSTELDSLAGIASLYYAAAGNFVVAPDYLGLGQGPGTHPYGHLPTEVSASLDMLRAAGEFARDQHLTVDRRVAVTGFSQGGRVAMGLAKQVQAGADRFWRLRGVAPVSGPYDLRGAEIPAAFDGRLDGYSANYYLSYVAIAWNRITPLYATASEVFKAPYDAFVPGLFDGTKDVEDIVPQLPATPEELFTEEWIDRLRHPSGALRGLIDGGDTTCDWHPHVPVLMMAASGDRDVTIANSRHCVNQLRAAGLGVHLTDFGAQVDHFGSAKAALPRTLAWLRTI</sequence>
<feature type="chain" id="PRO_5020507008" evidence="1">
    <location>
        <begin position="42"/>
        <end position="411"/>
    </location>
</feature>
<proteinExistence type="predicted"/>
<organism evidence="2 3">
    <name type="scientific">Labedaea rhizosphaerae</name>
    <dbReference type="NCBI Taxonomy" id="598644"/>
    <lineage>
        <taxon>Bacteria</taxon>
        <taxon>Bacillati</taxon>
        <taxon>Actinomycetota</taxon>
        <taxon>Actinomycetes</taxon>
        <taxon>Pseudonocardiales</taxon>
        <taxon>Pseudonocardiaceae</taxon>
        <taxon>Labedaea</taxon>
    </lineage>
</organism>
<dbReference type="EMBL" id="SNXZ01000001">
    <property type="protein sequence ID" value="TDQ05359.1"/>
    <property type="molecule type" value="Genomic_DNA"/>
</dbReference>
<dbReference type="GO" id="GO:0016042">
    <property type="term" value="P:lipid catabolic process"/>
    <property type="evidence" value="ECO:0007669"/>
    <property type="project" value="InterPro"/>
</dbReference>
<dbReference type="InterPro" id="IPR029058">
    <property type="entry name" value="AB_hydrolase_fold"/>
</dbReference>
<evidence type="ECO:0000256" key="1">
    <source>
        <dbReference type="SAM" id="SignalP"/>
    </source>
</evidence>